<dbReference type="InterPro" id="IPR001851">
    <property type="entry name" value="ABC_transp_permease"/>
</dbReference>
<dbReference type="GO" id="GO:0006865">
    <property type="term" value="P:amino acid transport"/>
    <property type="evidence" value="ECO:0007669"/>
    <property type="project" value="UniProtKB-KW"/>
</dbReference>
<reference evidence="10 11" key="1">
    <citation type="submission" date="2018-11" db="EMBL/GenBank/DDBJ databases">
        <title>Genomic Encyclopedia of Type Strains, Phase IV (KMG-IV): sequencing the most valuable type-strain genomes for metagenomic binning, comparative biology and taxonomic classification.</title>
        <authorList>
            <person name="Goeker M."/>
        </authorList>
    </citation>
    <scope>NUCLEOTIDE SEQUENCE [LARGE SCALE GENOMIC DNA]</scope>
    <source>
        <strain evidence="10 11">DSM 5900</strain>
    </source>
</reference>
<evidence type="ECO:0000256" key="2">
    <source>
        <dbReference type="ARBA" id="ARBA00022448"/>
    </source>
</evidence>
<evidence type="ECO:0000256" key="9">
    <source>
        <dbReference type="SAM" id="Phobius"/>
    </source>
</evidence>
<dbReference type="CDD" id="cd06582">
    <property type="entry name" value="TM_PBP1_LivH_like"/>
    <property type="match status" value="1"/>
</dbReference>
<feature type="transmembrane region" description="Helical" evidence="9">
    <location>
        <begin position="59"/>
        <end position="78"/>
    </location>
</feature>
<keyword evidence="5" id="KW-0029">Amino-acid transport</keyword>
<evidence type="ECO:0000256" key="4">
    <source>
        <dbReference type="ARBA" id="ARBA00022692"/>
    </source>
</evidence>
<sequence>MLLLSYLLLSGVTTGALYALVALGIVVVNKATGVINFAHGELFMFSGFVAWTLHVQMGVMYPVALPLAVAAGFLLGALTDRIAFRPLIKADVISLVLATVGIAFVLRGLARVIWGGKGDYLSFPPITSPEPVMIGEIMVIPQQLAVLAGAIVVMLAFAAFFRLTRAGKMMQATADNSKAATLVGIRTARIYTLSFGTGAAIAAAAAVLMAPLTLLYPDMGFSFFIKGFAAAVLGGLTSLPGAVLGGLIIGVIEALAGGYIHSSFIEVSAFVVIMLVLVVRPTGLLGAGRLRRV</sequence>
<evidence type="ECO:0000313" key="10">
    <source>
        <dbReference type="EMBL" id="ROP83574.1"/>
    </source>
</evidence>
<keyword evidence="11" id="KW-1185">Reference proteome</keyword>
<feature type="transmembrane region" description="Helical" evidence="9">
    <location>
        <begin position="6"/>
        <end position="27"/>
    </location>
</feature>
<feature type="transmembrane region" description="Helical" evidence="9">
    <location>
        <begin position="34"/>
        <end position="53"/>
    </location>
</feature>
<evidence type="ECO:0000256" key="5">
    <source>
        <dbReference type="ARBA" id="ARBA00022970"/>
    </source>
</evidence>
<feature type="transmembrane region" description="Helical" evidence="9">
    <location>
        <begin position="134"/>
        <end position="161"/>
    </location>
</feature>
<keyword evidence="6 9" id="KW-1133">Transmembrane helix</keyword>
<dbReference type="InterPro" id="IPR052157">
    <property type="entry name" value="BCAA_transport_permease"/>
</dbReference>
<feature type="transmembrane region" description="Helical" evidence="9">
    <location>
        <begin position="90"/>
        <end position="114"/>
    </location>
</feature>
<feature type="transmembrane region" description="Helical" evidence="9">
    <location>
        <begin position="190"/>
        <end position="216"/>
    </location>
</feature>
<accession>A0A3N1KUB0</accession>
<feature type="transmembrane region" description="Helical" evidence="9">
    <location>
        <begin position="264"/>
        <end position="283"/>
    </location>
</feature>
<organism evidence="10 11">
    <name type="scientific">Stella humosa</name>
    <dbReference type="NCBI Taxonomy" id="94"/>
    <lineage>
        <taxon>Bacteria</taxon>
        <taxon>Pseudomonadati</taxon>
        <taxon>Pseudomonadota</taxon>
        <taxon>Alphaproteobacteria</taxon>
        <taxon>Rhodospirillales</taxon>
        <taxon>Stellaceae</taxon>
        <taxon>Stella</taxon>
    </lineage>
</organism>
<dbReference type="GO" id="GO:0005886">
    <property type="term" value="C:plasma membrane"/>
    <property type="evidence" value="ECO:0007669"/>
    <property type="project" value="UniProtKB-SubCell"/>
</dbReference>
<dbReference type="PANTHER" id="PTHR11795:SF445">
    <property type="entry name" value="AMINO ACID ABC TRANSPORTER PERMEASE PROTEIN"/>
    <property type="match status" value="1"/>
</dbReference>
<dbReference type="GO" id="GO:0022857">
    <property type="term" value="F:transmembrane transporter activity"/>
    <property type="evidence" value="ECO:0007669"/>
    <property type="project" value="InterPro"/>
</dbReference>
<keyword evidence="7 9" id="KW-0472">Membrane</keyword>
<dbReference type="Proteomes" id="UP000278222">
    <property type="component" value="Unassembled WGS sequence"/>
</dbReference>
<dbReference type="Pfam" id="PF02653">
    <property type="entry name" value="BPD_transp_2"/>
    <property type="match status" value="1"/>
</dbReference>
<keyword evidence="2" id="KW-0813">Transport</keyword>
<evidence type="ECO:0000256" key="7">
    <source>
        <dbReference type="ARBA" id="ARBA00023136"/>
    </source>
</evidence>
<comment type="similarity">
    <text evidence="8">Belongs to the binding-protein-dependent transport system permease family. LivHM subfamily.</text>
</comment>
<dbReference type="PANTHER" id="PTHR11795">
    <property type="entry name" value="BRANCHED-CHAIN AMINO ACID TRANSPORT SYSTEM PERMEASE PROTEIN LIVH"/>
    <property type="match status" value="1"/>
</dbReference>
<gene>
    <name evidence="10" type="ORF">EDC65_4222</name>
</gene>
<name>A0A3N1KUB0_9PROT</name>
<dbReference type="EMBL" id="RJKX01000016">
    <property type="protein sequence ID" value="ROP83574.1"/>
    <property type="molecule type" value="Genomic_DNA"/>
</dbReference>
<dbReference type="AlphaFoldDB" id="A0A3N1KUB0"/>
<evidence type="ECO:0000256" key="8">
    <source>
        <dbReference type="ARBA" id="ARBA00037998"/>
    </source>
</evidence>
<comment type="subcellular location">
    <subcellularLocation>
        <location evidence="1">Cell membrane</location>
        <topology evidence="1">Multi-pass membrane protein</topology>
    </subcellularLocation>
</comment>
<evidence type="ECO:0000256" key="1">
    <source>
        <dbReference type="ARBA" id="ARBA00004651"/>
    </source>
</evidence>
<feature type="transmembrane region" description="Helical" evidence="9">
    <location>
        <begin position="228"/>
        <end position="252"/>
    </location>
</feature>
<dbReference type="RefSeq" id="WP_170216622.1">
    <property type="nucleotide sequence ID" value="NZ_AP019700.1"/>
</dbReference>
<protein>
    <submittedName>
        <fullName evidence="10">Amino acid/amide ABC transporter membrane protein 1 (HAAT family)</fullName>
    </submittedName>
</protein>
<evidence type="ECO:0000256" key="3">
    <source>
        <dbReference type="ARBA" id="ARBA00022475"/>
    </source>
</evidence>
<keyword evidence="3" id="KW-1003">Cell membrane</keyword>
<evidence type="ECO:0000313" key="11">
    <source>
        <dbReference type="Proteomes" id="UP000278222"/>
    </source>
</evidence>
<comment type="caution">
    <text evidence="10">The sequence shown here is derived from an EMBL/GenBank/DDBJ whole genome shotgun (WGS) entry which is preliminary data.</text>
</comment>
<proteinExistence type="inferred from homology"/>
<keyword evidence="4 9" id="KW-0812">Transmembrane</keyword>
<evidence type="ECO:0000256" key="6">
    <source>
        <dbReference type="ARBA" id="ARBA00022989"/>
    </source>
</evidence>